<feature type="transmembrane region" description="Helical" evidence="7">
    <location>
        <begin position="112"/>
        <end position="133"/>
    </location>
</feature>
<dbReference type="InterPro" id="IPR051393">
    <property type="entry name" value="ABC_transporter_permease"/>
</dbReference>
<dbReference type="Proteomes" id="UP001499933">
    <property type="component" value="Unassembled WGS sequence"/>
</dbReference>
<dbReference type="Gene3D" id="1.10.3720.10">
    <property type="entry name" value="MetI-like"/>
    <property type="match status" value="1"/>
</dbReference>
<feature type="transmembrane region" description="Helical" evidence="7">
    <location>
        <begin position="20"/>
        <end position="41"/>
    </location>
</feature>
<comment type="subcellular location">
    <subcellularLocation>
        <location evidence="1 7">Cell membrane</location>
        <topology evidence="1 7">Multi-pass membrane protein</topology>
    </subcellularLocation>
</comment>
<evidence type="ECO:0000313" key="9">
    <source>
        <dbReference type="EMBL" id="GAA1969509.1"/>
    </source>
</evidence>
<keyword evidence="4 7" id="KW-0812">Transmembrane</keyword>
<comment type="caution">
    <text evidence="9">The sequence shown here is derived from an EMBL/GenBank/DDBJ whole genome shotgun (WGS) entry which is preliminary data.</text>
</comment>
<dbReference type="Pfam" id="PF00528">
    <property type="entry name" value="BPD_transp_1"/>
    <property type="match status" value="1"/>
</dbReference>
<keyword evidence="3" id="KW-1003">Cell membrane</keyword>
<dbReference type="InterPro" id="IPR035906">
    <property type="entry name" value="MetI-like_sf"/>
</dbReference>
<keyword evidence="10" id="KW-1185">Reference proteome</keyword>
<keyword evidence="5 7" id="KW-1133">Transmembrane helix</keyword>
<evidence type="ECO:0000256" key="4">
    <source>
        <dbReference type="ARBA" id="ARBA00022692"/>
    </source>
</evidence>
<protein>
    <submittedName>
        <fullName evidence="9">Sugar ABC transporter permease</fullName>
    </submittedName>
</protein>
<reference evidence="9 10" key="1">
    <citation type="journal article" date="2019" name="Int. J. Syst. Evol. Microbiol.">
        <title>The Global Catalogue of Microorganisms (GCM) 10K type strain sequencing project: providing services to taxonomists for standard genome sequencing and annotation.</title>
        <authorList>
            <consortium name="The Broad Institute Genomics Platform"/>
            <consortium name="The Broad Institute Genome Sequencing Center for Infectious Disease"/>
            <person name="Wu L."/>
            <person name="Ma J."/>
        </authorList>
    </citation>
    <scope>NUCLEOTIDE SEQUENCE [LARGE SCALE GENOMIC DNA]</scope>
    <source>
        <strain evidence="9 10">JCM 14901</strain>
    </source>
</reference>
<evidence type="ECO:0000259" key="8">
    <source>
        <dbReference type="PROSITE" id="PS50928"/>
    </source>
</evidence>
<feature type="transmembrane region" description="Helical" evidence="7">
    <location>
        <begin position="207"/>
        <end position="232"/>
    </location>
</feature>
<evidence type="ECO:0000256" key="2">
    <source>
        <dbReference type="ARBA" id="ARBA00022448"/>
    </source>
</evidence>
<dbReference type="PANTHER" id="PTHR30193">
    <property type="entry name" value="ABC TRANSPORTER PERMEASE PROTEIN"/>
    <property type="match status" value="1"/>
</dbReference>
<evidence type="ECO:0000256" key="5">
    <source>
        <dbReference type="ARBA" id="ARBA00022989"/>
    </source>
</evidence>
<feature type="domain" description="ABC transmembrane type-1" evidence="8">
    <location>
        <begin position="75"/>
        <end position="290"/>
    </location>
</feature>
<comment type="similarity">
    <text evidence="7">Belongs to the binding-protein-dependent transport system permease family.</text>
</comment>
<dbReference type="SUPFAM" id="SSF161098">
    <property type="entry name" value="MetI-like"/>
    <property type="match status" value="1"/>
</dbReference>
<dbReference type="CDD" id="cd06261">
    <property type="entry name" value="TM_PBP2"/>
    <property type="match status" value="1"/>
</dbReference>
<sequence length="301" mass="32264">MNTVAKRRANSARLPSGMLWILPALVVSGGLIYYCIGYTGYISTQNWDGISPDSVSVGLANYVQLWHDPVFWLTILHTVAFFAVTFVVEVLLGLVFAVLLASNVRFGVVYKVLIFLPVLLAPATMAPVFRLIYASDGPFNAFLSAVGLGALAQPWLAQSSTALFVVMSISIWQYTGLAFILYSAALTQIDPQVIEASRVDGAGNARILFQIIWPSVRGTTVALAVLAAIGALKTFDIPYLVTGGGPVYSTEFLGTLIYRVSVPQSQVGYGAALSIVLLVLAVCVALAFMLIGSERKAPKHV</sequence>
<organism evidence="9 10">
    <name type="scientific">Microbacterium deminutum</name>
    <dbReference type="NCBI Taxonomy" id="344164"/>
    <lineage>
        <taxon>Bacteria</taxon>
        <taxon>Bacillati</taxon>
        <taxon>Actinomycetota</taxon>
        <taxon>Actinomycetes</taxon>
        <taxon>Micrococcales</taxon>
        <taxon>Microbacteriaceae</taxon>
        <taxon>Microbacterium</taxon>
    </lineage>
</organism>
<name>A0ABN2RJ62_9MICO</name>
<feature type="transmembrane region" description="Helical" evidence="7">
    <location>
        <begin position="267"/>
        <end position="291"/>
    </location>
</feature>
<dbReference type="PROSITE" id="PS50928">
    <property type="entry name" value="ABC_TM1"/>
    <property type="match status" value="1"/>
</dbReference>
<evidence type="ECO:0000256" key="3">
    <source>
        <dbReference type="ARBA" id="ARBA00022475"/>
    </source>
</evidence>
<evidence type="ECO:0000256" key="7">
    <source>
        <dbReference type="RuleBase" id="RU363032"/>
    </source>
</evidence>
<keyword evidence="2 7" id="KW-0813">Transport</keyword>
<evidence type="ECO:0000313" key="10">
    <source>
        <dbReference type="Proteomes" id="UP001499933"/>
    </source>
</evidence>
<proteinExistence type="inferred from homology"/>
<evidence type="ECO:0000256" key="6">
    <source>
        <dbReference type="ARBA" id="ARBA00023136"/>
    </source>
</evidence>
<dbReference type="PANTHER" id="PTHR30193:SF37">
    <property type="entry name" value="INNER MEMBRANE ABC TRANSPORTER PERMEASE PROTEIN YCJO"/>
    <property type="match status" value="1"/>
</dbReference>
<evidence type="ECO:0000256" key="1">
    <source>
        <dbReference type="ARBA" id="ARBA00004651"/>
    </source>
</evidence>
<accession>A0ABN2RJ62</accession>
<gene>
    <name evidence="9" type="ORF">GCM10009776_35780</name>
</gene>
<dbReference type="EMBL" id="BAAAOG010000011">
    <property type="protein sequence ID" value="GAA1969509.1"/>
    <property type="molecule type" value="Genomic_DNA"/>
</dbReference>
<feature type="transmembrane region" description="Helical" evidence="7">
    <location>
        <begin position="70"/>
        <end position="100"/>
    </location>
</feature>
<feature type="transmembrane region" description="Helical" evidence="7">
    <location>
        <begin position="163"/>
        <end position="187"/>
    </location>
</feature>
<dbReference type="InterPro" id="IPR000515">
    <property type="entry name" value="MetI-like"/>
</dbReference>
<dbReference type="RefSeq" id="WP_344097288.1">
    <property type="nucleotide sequence ID" value="NZ_BAAAOG010000011.1"/>
</dbReference>
<keyword evidence="6 7" id="KW-0472">Membrane</keyword>